<dbReference type="EMBL" id="RXIL01000008">
    <property type="protein sequence ID" value="RZN73543.1"/>
    <property type="molecule type" value="Genomic_DNA"/>
</dbReference>
<reference evidence="1 2" key="1">
    <citation type="journal article" date="2019" name="Nat. Microbiol.">
        <title>Wide diversity of methane and short-chain alkane metabolisms in uncultured archaea.</title>
        <authorList>
            <person name="Borrel G."/>
            <person name="Adam P.S."/>
            <person name="McKay L.J."/>
            <person name="Chen L.X."/>
            <person name="Sierra-Garcia I.N."/>
            <person name="Sieber C.M."/>
            <person name="Letourneur Q."/>
            <person name="Ghozlane A."/>
            <person name="Andersen G.L."/>
            <person name="Li W.J."/>
            <person name="Hallam S.J."/>
            <person name="Muyzer G."/>
            <person name="de Oliveira V.M."/>
            <person name="Inskeep W.P."/>
            <person name="Banfield J.F."/>
            <person name="Gribaldo S."/>
        </authorList>
    </citation>
    <scope>NUCLEOTIDE SEQUENCE [LARGE SCALE GENOMIC DNA]</scope>
    <source>
        <strain evidence="1">NM1b</strain>
    </source>
</reference>
<name>A0A520KYY2_9EURY</name>
<dbReference type="AlphaFoldDB" id="A0A520KYY2"/>
<dbReference type="InterPro" id="IPR021243">
    <property type="entry name" value="DUF2804"/>
</dbReference>
<evidence type="ECO:0000313" key="1">
    <source>
        <dbReference type="EMBL" id="RZN73543.1"/>
    </source>
</evidence>
<organism evidence="1 2">
    <name type="scientific">Candidatus Methanolliviera hydrocarbonicum</name>
    <dbReference type="NCBI Taxonomy" id="2491085"/>
    <lineage>
        <taxon>Archaea</taxon>
        <taxon>Methanobacteriati</taxon>
        <taxon>Methanobacteriota</taxon>
        <taxon>Candidatus Methanoliparia</taxon>
        <taxon>Candidatus Methanoliparales</taxon>
        <taxon>Candidatus Methanollivieraceae</taxon>
        <taxon>Candidatus Methanolliviera</taxon>
    </lineage>
</organism>
<sequence length="339" mass="39289">MQHEITQHGKLLNEDGSLAHRGWSRQQLLEYNRENISAGWYRIKEWDYYCALTSEYGIALTVADNGYMGLISISWLDFNNHFYKTDDIMKLFTKGKLNLPRSSGSGNIYHEDKDISIEIVKNQDKRILSFDYPNFHDKRGIKGNLTLTQDPDMDTMAIATPFSKKNHFYYNQKINCMPAEGTITYSNNNYSFLNDTAFGVLDWGRGVWPYANMWYWGSASGKIDGKPFGFNLGYGFGDTSLATENIVFYNKIGYKLEHVYFNINPNSYERPWAFTSNDGRFEMNFTPIFDRYSNTNIILLKSVQHQVFGHYNGKVILDDGDILHVKNLLGFAEKVQNRW</sequence>
<dbReference type="PANTHER" id="PTHR35868">
    <property type="entry name" value="DUF2804 DOMAIN-CONTAINING PROTEIN-RELATED"/>
    <property type="match status" value="1"/>
</dbReference>
<dbReference type="Proteomes" id="UP000320766">
    <property type="component" value="Unassembled WGS sequence"/>
</dbReference>
<protein>
    <submittedName>
        <fullName evidence="1">DUF2804 domain-containing protein</fullName>
    </submittedName>
</protein>
<proteinExistence type="predicted"/>
<dbReference type="Pfam" id="PF10974">
    <property type="entry name" value="DUF2804"/>
    <property type="match status" value="1"/>
</dbReference>
<gene>
    <name evidence="1" type="ORF">EF807_00485</name>
</gene>
<accession>A0A520KYY2</accession>
<evidence type="ECO:0000313" key="2">
    <source>
        <dbReference type="Proteomes" id="UP000320766"/>
    </source>
</evidence>
<dbReference type="PANTHER" id="PTHR35868:SF3">
    <property type="entry name" value="DUF2804 DOMAIN-CONTAINING PROTEIN"/>
    <property type="match status" value="1"/>
</dbReference>
<comment type="caution">
    <text evidence="1">The sequence shown here is derived from an EMBL/GenBank/DDBJ whole genome shotgun (WGS) entry which is preliminary data.</text>
</comment>